<dbReference type="PANTHER" id="PTHR45786:SF74">
    <property type="entry name" value="ATP-DEPENDENT DNA HELICASE"/>
    <property type="match status" value="1"/>
</dbReference>
<dbReference type="Proteomes" id="UP000053815">
    <property type="component" value="Unassembled WGS sequence"/>
</dbReference>
<gene>
    <name evidence="1" type="ORF">MAM1_0174d07244</name>
</gene>
<evidence type="ECO:0000313" key="2">
    <source>
        <dbReference type="Proteomes" id="UP000053815"/>
    </source>
</evidence>
<proteinExistence type="predicted"/>
<dbReference type="PANTHER" id="PTHR45786">
    <property type="entry name" value="DNA BINDING PROTEIN-LIKE"/>
    <property type="match status" value="1"/>
</dbReference>
<name>A0A0C9MB03_9FUNG</name>
<sequence>MCCAEGEALLAPSITHLPTILDLLKRNDAIAKKFKQDIRSYNSAPSFTFKNADLDRRYANEKHGAYAFRIHASQPKFEQINIFDSANELQNRLNVAGIPDVRTHTMQFLKNMMHDGILANQAETVAVIIESSGANKFLS</sequence>
<keyword evidence="2" id="KW-1185">Reference proteome</keyword>
<evidence type="ECO:0000313" key="1">
    <source>
        <dbReference type="EMBL" id="GAN07741.1"/>
    </source>
</evidence>
<protein>
    <submittedName>
        <fullName evidence="1">Uncharacterized protein</fullName>
    </submittedName>
</protein>
<organism evidence="1">
    <name type="scientific">Mucor ambiguus</name>
    <dbReference type="NCBI Taxonomy" id="91626"/>
    <lineage>
        <taxon>Eukaryota</taxon>
        <taxon>Fungi</taxon>
        <taxon>Fungi incertae sedis</taxon>
        <taxon>Mucoromycota</taxon>
        <taxon>Mucoromycotina</taxon>
        <taxon>Mucoromycetes</taxon>
        <taxon>Mucorales</taxon>
        <taxon>Mucorineae</taxon>
        <taxon>Mucoraceae</taxon>
        <taxon>Mucor</taxon>
    </lineage>
</organism>
<dbReference type="EMBL" id="DF836463">
    <property type="protein sequence ID" value="GAN07741.1"/>
    <property type="molecule type" value="Genomic_DNA"/>
</dbReference>
<dbReference type="OrthoDB" id="2447509at2759"/>
<reference evidence="1" key="1">
    <citation type="submission" date="2014-09" db="EMBL/GenBank/DDBJ databases">
        <title>Draft genome sequence of an oleaginous Mucoromycotina fungus Mucor ambiguus NBRC6742.</title>
        <authorList>
            <person name="Takeda I."/>
            <person name="Yamane N."/>
            <person name="Morita T."/>
            <person name="Tamano K."/>
            <person name="Machida M."/>
            <person name="Baker S."/>
            <person name="Koike H."/>
        </authorList>
    </citation>
    <scope>NUCLEOTIDE SEQUENCE</scope>
    <source>
        <strain evidence="1">NBRC 6742</strain>
    </source>
</reference>
<dbReference type="AlphaFoldDB" id="A0A0C9MB03"/>
<accession>A0A0C9MB03</accession>